<evidence type="ECO:0000256" key="1">
    <source>
        <dbReference type="SAM" id="MobiDB-lite"/>
    </source>
</evidence>
<dbReference type="GeneID" id="105231907"/>
<feature type="region of interest" description="Disordered" evidence="1">
    <location>
        <begin position="24"/>
        <end position="54"/>
    </location>
</feature>
<dbReference type="AlphaFoldDB" id="A0A034WKJ3"/>
<dbReference type="KEGG" id="bdr:105231907"/>
<evidence type="ECO:0000313" key="2">
    <source>
        <dbReference type="EMBL" id="JAC54650.1"/>
    </source>
</evidence>
<reference evidence="2" key="1">
    <citation type="journal article" date="2014" name="BMC Genomics">
        <title>Characterizing the developmental transcriptome of the oriental fruit fly, Bactrocera dorsalis (Diptera: Tephritidae) through comparative genomic analysis with Drosophila melanogaster utilizing modENCODE datasets.</title>
        <authorList>
            <person name="Geib S.M."/>
            <person name="Calla B."/>
            <person name="Hall B."/>
            <person name="Hou S."/>
            <person name="Manoukis N.C."/>
        </authorList>
    </citation>
    <scope>NUCLEOTIDE SEQUENCE</scope>
    <source>
        <strain evidence="2">Punador</strain>
    </source>
</reference>
<dbReference type="RefSeq" id="XP_011211726.2">
    <property type="nucleotide sequence ID" value="XM_011213424.4"/>
</dbReference>
<sequence length="249" mass="28377">MTEGDNSNALYDIIRKELNSIINENSASQPDDSKKGIKLDANEGTHSQLQKSAEAVDDGDIITKTSTPAEHLSTMLSSKILQLPSNESQSAIIDTDLQKMRYDLQQSYELFQTMGERFQAINFSSLKNRIKDMNISKQDRTAKLNEEMKDILEKHYNNNTLNSLTTEMGEKFQNHPGEFGNIPELSEFFQTCSQLQHGLEQLKRQRNSISEMTKRLSIATEASYTRIDHIYNIMKSTHSGQSQNLTEYQ</sequence>
<dbReference type="OrthoDB" id="8012038at2759"/>
<dbReference type="EMBL" id="GAKP01004302">
    <property type="protein sequence ID" value="JAC54650.1"/>
    <property type="molecule type" value="Transcribed_RNA"/>
</dbReference>
<accession>A0A034WKJ3</accession>
<feature type="compositionally biased region" description="Basic and acidic residues" evidence="1">
    <location>
        <begin position="31"/>
        <end position="43"/>
    </location>
</feature>
<protein>
    <submittedName>
        <fullName evidence="2">Uncharacterized protein</fullName>
    </submittedName>
</protein>
<name>A0A034WKJ3_BACDO</name>
<organism evidence="2">
    <name type="scientific">Bactrocera dorsalis</name>
    <name type="common">Oriental fruit fly</name>
    <name type="synonym">Dacus dorsalis</name>
    <dbReference type="NCBI Taxonomy" id="27457"/>
    <lineage>
        <taxon>Eukaryota</taxon>
        <taxon>Metazoa</taxon>
        <taxon>Ecdysozoa</taxon>
        <taxon>Arthropoda</taxon>
        <taxon>Hexapoda</taxon>
        <taxon>Insecta</taxon>
        <taxon>Pterygota</taxon>
        <taxon>Neoptera</taxon>
        <taxon>Endopterygota</taxon>
        <taxon>Diptera</taxon>
        <taxon>Brachycera</taxon>
        <taxon>Muscomorpha</taxon>
        <taxon>Tephritoidea</taxon>
        <taxon>Tephritidae</taxon>
        <taxon>Bactrocera</taxon>
        <taxon>Bactrocera</taxon>
    </lineage>
</organism>
<proteinExistence type="predicted"/>